<reference evidence="1" key="1">
    <citation type="submission" date="2021-06" db="EMBL/GenBank/DDBJ databases">
        <title>Comparative genomics, transcriptomics and evolutionary studies reveal genomic signatures of adaptation to plant cell wall in hemibiotrophic fungi.</title>
        <authorList>
            <consortium name="DOE Joint Genome Institute"/>
            <person name="Baroncelli R."/>
            <person name="Diaz J.F."/>
            <person name="Benocci T."/>
            <person name="Peng M."/>
            <person name="Battaglia E."/>
            <person name="Haridas S."/>
            <person name="Andreopoulos W."/>
            <person name="Labutti K."/>
            <person name="Pangilinan J."/>
            <person name="Floch G.L."/>
            <person name="Makela M.R."/>
            <person name="Henrissat B."/>
            <person name="Grigoriev I.V."/>
            <person name="Crouch J.A."/>
            <person name="De Vries R.P."/>
            <person name="Sukno S.A."/>
            <person name="Thon M.R."/>
        </authorList>
    </citation>
    <scope>NUCLEOTIDE SEQUENCE</scope>
    <source>
        <strain evidence="1">CBS 125086</strain>
    </source>
</reference>
<name>A0AAD8Q0S7_9PEZI</name>
<dbReference type="GeneID" id="85441966"/>
<keyword evidence="2" id="KW-1185">Reference proteome</keyword>
<dbReference type="EMBL" id="JAHLJV010000026">
    <property type="protein sequence ID" value="KAK1593379.1"/>
    <property type="molecule type" value="Genomic_DNA"/>
</dbReference>
<proteinExistence type="predicted"/>
<gene>
    <name evidence="1" type="ORF">LY79DRAFT_552677</name>
</gene>
<dbReference type="AlphaFoldDB" id="A0AAD8Q0S7"/>
<protein>
    <submittedName>
        <fullName evidence="1">Uncharacterized protein</fullName>
    </submittedName>
</protein>
<sequence>MRVVNIALNDRRWRPWTGLRAQHTSLNTTKLQSLLQFIKKGLISQSSAGSFPVGPWSYEGISCTCAVFQLVRLRRVSRLTRRDMVRNLTAGIS</sequence>
<organism evidence="1 2">
    <name type="scientific">Colletotrichum navitas</name>
    <dbReference type="NCBI Taxonomy" id="681940"/>
    <lineage>
        <taxon>Eukaryota</taxon>
        <taxon>Fungi</taxon>
        <taxon>Dikarya</taxon>
        <taxon>Ascomycota</taxon>
        <taxon>Pezizomycotina</taxon>
        <taxon>Sordariomycetes</taxon>
        <taxon>Hypocreomycetidae</taxon>
        <taxon>Glomerellales</taxon>
        <taxon>Glomerellaceae</taxon>
        <taxon>Colletotrichum</taxon>
        <taxon>Colletotrichum graminicola species complex</taxon>
    </lineage>
</organism>
<evidence type="ECO:0000313" key="2">
    <source>
        <dbReference type="Proteomes" id="UP001230504"/>
    </source>
</evidence>
<dbReference type="Proteomes" id="UP001230504">
    <property type="component" value="Unassembled WGS sequence"/>
</dbReference>
<dbReference type="RefSeq" id="XP_060414690.1">
    <property type="nucleotide sequence ID" value="XM_060557726.1"/>
</dbReference>
<accession>A0AAD8Q0S7</accession>
<evidence type="ECO:0000313" key="1">
    <source>
        <dbReference type="EMBL" id="KAK1593379.1"/>
    </source>
</evidence>
<comment type="caution">
    <text evidence="1">The sequence shown here is derived from an EMBL/GenBank/DDBJ whole genome shotgun (WGS) entry which is preliminary data.</text>
</comment>